<feature type="transmembrane region" description="Helical" evidence="6">
    <location>
        <begin position="370"/>
        <end position="389"/>
    </location>
</feature>
<organism evidence="8 9">
    <name type="scientific">Teratosphaeria destructans</name>
    <dbReference type="NCBI Taxonomy" id="418781"/>
    <lineage>
        <taxon>Eukaryota</taxon>
        <taxon>Fungi</taxon>
        <taxon>Dikarya</taxon>
        <taxon>Ascomycota</taxon>
        <taxon>Pezizomycotina</taxon>
        <taxon>Dothideomycetes</taxon>
        <taxon>Dothideomycetidae</taxon>
        <taxon>Mycosphaerellales</taxon>
        <taxon>Teratosphaeriaceae</taxon>
        <taxon>Teratosphaeria</taxon>
    </lineage>
</organism>
<feature type="transmembrane region" description="Helical" evidence="6">
    <location>
        <begin position="438"/>
        <end position="459"/>
    </location>
</feature>
<feature type="transmembrane region" description="Helical" evidence="6">
    <location>
        <begin position="57"/>
        <end position="76"/>
    </location>
</feature>
<proteinExistence type="predicted"/>
<dbReference type="InterPro" id="IPR011701">
    <property type="entry name" value="MFS"/>
</dbReference>
<dbReference type="Proteomes" id="UP001138500">
    <property type="component" value="Unassembled WGS sequence"/>
</dbReference>
<reference evidence="8 9" key="1">
    <citation type="journal article" date="2018" name="IMA Fungus">
        <title>IMA Genome-F 10: Nine draft genome sequences of Claviceps purpurea s.lat., including C. arundinis, C. humidiphila, and C. cf. spartinae, pseudomolecules for the pitch canker pathogen Fusarium circinatum, draft genome of Davidsoniella eucalypti, Grosmannia galeiformis, Quambalaria eucalypti, and Teratosphaeria destructans.</title>
        <authorList>
            <person name="Wingfield B.D."/>
            <person name="Liu M."/>
            <person name="Nguyen H.D."/>
            <person name="Lane F.A."/>
            <person name="Morgan S.W."/>
            <person name="De Vos L."/>
            <person name="Wilken P.M."/>
            <person name="Duong T.A."/>
            <person name="Aylward J."/>
            <person name="Coetzee M.P."/>
            <person name="Dadej K."/>
            <person name="De Beer Z.W."/>
            <person name="Findlay W."/>
            <person name="Havenga M."/>
            <person name="Kolarik M."/>
            <person name="Menzies J.G."/>
            <person name="Naidoo K."/>
            <person name="Pochopski O."/>
            <person name="Shoukouhi P."/>
            <person name="Santana Q.C."/>
            <person name="Seifert K.A."/>
            <person name="Soal N."/>
            <person name="Steenkamp E.T."/>
            <person name="Tatham C.T."/>
            <person name="van der Nest M.A."/>
            <person name="Wingfield M.J."/>
        </authorList>
    </citation>
    <scope>NUCLEOTIDE SEQUENCE [LARGE SCALE GENOMIC DNA]</scope>
    <source>
        <strain evidence="8">CMW44962</strain>
    </source>
</reference>
<evidence type="ECO:0000256" key="5">
    <source>
        <dbReference type="SAM" id="MobiDB-lite"/>
    </source>
</evidence>
<evidence type="ECO:0000259" key="7">
    <source>
        <dbReference type="PROSITE" id="PS50850"/>
    </source>
</evidence>
<keyword evidence="2 6" id="KW-0812">Transmembrane</keyword>
<dbReference type="PROSITE" id="PS50850">
    <property type="entry name" value="MFS"/>
    <property type="match status" value="1"/>
</dbReference>
<evidence type="ECO:0000256" key="2">
    <source>
        <dbReference type="ARBA" id="ARBA00022692"/>
    </source>
</evidence>
<dbReference type="EMBL" id="RIBY02002633">
    <property type="protein sequence ID" value="KAH9807353.1"/>
    <property type="molecule type" value="Genomic_DNA"/>
</dbReference>
<dbReference type="GO" id="GO:0005886">
    <property type="term" value="C:plasma membrane"/>
    <property type="evidence" value="ECO:0007669"/>
    <property type="project" value="TreeGrafter"/>
</dbReference>
<evidence type="ECO:0000256" key="3">
    <source>
        <dbReference type="ARBA" id="ARBA00022989"/>
    </source>
</evidence>
<dbReference type="Pfam" id="PF07690">
    <property type="entry name" value="MFS_1"/>
    <property type="match status" value="1"/>
</dbReference>
<keyword evidence="9" id="KW-1185">Reference proteome</keyword>
<feature type="transmembrane region" description="Helical" evidence="6">
    <location>
        <begin position="294"/>
        <end position="316"/>
    </location>
</feature>
<dbReference type="GO" id="GO:0022857">
    <property type="term" value="F:transmembrane transporter activity"/>
    <property type="evidence" value="ECO:0007669"/>
    <property type="project" value="InterPro"/>
</dbReference>
<feature type="transmembrane region" description="Helical" evidence="6">
    <location>
        <begin position="20"/>
        <end position="45"/>
    </location>
</feature>
<comment type="subcellular location">
    <subcellularLocation>
        <location evidence="1">Membrane</location>
        <topology evidence="1">Multi-pass membrane protein</topology>
    </subcellularLocation>
</comment>
<feature type="region of interest" description="Disordered" evidence="5">
    <location>
        <begin position="554"/>
        <end position="584"/>
    </location>
</feature>
<keyword evidence="4 6" id="KW-0472">Membrane</keyword>
<feature type="transmembrane region" description="Helical" evidence="6">
    <location>
        <begin position="88"/>
        <end position="107"/>
    </location>
</feature>
<dbReference type="AlphaFoldDB" id="A0A9W7SHI9"/>
<dbReference type="PROSITE" id="PS00216">
    <property type="entry name" value="SUGAR_TRANSPORT_1"/>
    <property type="match status" value="1"/>
</dbReference>
<dbReference type="InterPro" id="IPR036259">
    <property type="entry name" value="MFS_trans_sf"/>
</dbReference>
<dbReference type="InterPro" id="IPR020846">
    <property type="entry name" value="MFS_dom"/>
</dbReference>
<dbReference type="InterPro" id="IPR005829">
    <property type="entry name" value="Sugar_transporter_CS"/>
</dbReference>
<feature type="transmembrane region" description="Helical" evidence="6">
    <location>
        <begin position="252"/>
        <end position="274"/>
    </location>
</feature>
<keyword evidence="3 6" id="KW-1133">Transmembrane helix</keyword>
<gene>
    <name evidence="8" type="ORF">Tdes44962_MAKER06389</name>
</gene>
<evidence type="ECO:0000256" key="4">
    <source>
        <dbReference type="ARBA" id="ARBA00023136"/>
    </source>
</evidence>
<feature type="transmembrane region" description="Helical" evidence="6">
    <location>
        <begin position="222"/>
        <end position="240"/>
    </location>
</feature>
<accession>A0A9W7SHI9</accession>
<feature type="transmembrane region" description="Helical" evidence="6">
    <location>
        <begin position="113"/>
        <end position="133"/>
    </location>
</feature>
<dbReference type="Gene3D" id="1.20.1250.20">
    <property type="entry name" value="MFS general substrate transporter like domains"/>
    <property type="match status" value="2"/>
</dbReference>
<evidence type="ECO:0000256" key="1">
    <source>
        <dbReference type="ARBA" id="ARBA00004141"/>
    </source>
</evidence>
<evidence type="ECO:0000313" key="8">
    <source>
        <dbReference type="EMBL" id="KAH9807353.1"/>
    </source>
</evidence>
<feature type="domain" description="Major facilitator superfamily (MFS) profile" evidence="7">
    <location>
        <begin position="23"/>
        <end position="525"/>
    </location>
</feature>
<dbReference type="SUPFAM" id="SSF103473">
    <property type="entry name" value="MFS general substrate transporter"/>
    <property type="match status" value="1"/>
</dbReference>
<feature type="transmembrane region" description="Helical" evidence="6">
    <location>
        <begin position="395"/>
        <end position="417"/>
    </location>
</feature>
<feature type="transmembrane region" description="Helical" evidence="6">
    <location>
        <begin position="154"/>
        <end position="172"/>
    </location>
</feature>
<dbReference type="PANTHER" id="PTHR23501">
    <property type="entry name" value="MAJOR FACILITATOR SUPERFAMILY"/>
    <property type="match status" value="1"/>
</dbReference>
<evidence type="ECO:0000313" key="9">
    <source>
        <dbReference type="Proteomes" id="UP001138500"/>
    </source>
</evidence>
<name>A0A9W7SHI9_9PEZI</name>
<protein>
    <submittedName>
        <fullName evidence="8">MFS-type transporter</fullName>
    </submittedName>
</protein>
<sequence length="584" mass="62897">MLTSTMKQQDQTNYLEGRQLIFACIALNAANGVAFTDLVGVPNLLSTIAIELDAGNTISWAVTASLVASTIGQCLLGYLSDILGRKRMILSALSILTVASLLAALSAVPNSSILYYAARAIAGLATGSISNLVNIAQNDFLPTGKRERYQGIQGLSVAAGSLTGSFVGAALITGNGGYWYFLHIVIAILSSVTGMIVWLCVPSGVPWPTWKETIAQAGTVDWSGIGLGAIAVTTATVALTEGPNFGWGSASTISLSVAAGVSTILFVCIGSRMLRAKIGLREKRSRAIIPFTLFHNRTIFAIYMQNMLFGAVYWAFMEFMPYYWQVVRRKQILVSAAFMAPYIVAHGIVSTCAGQVTGRLIQRGRRSWSLSLWFGFSCWSLAMVLLAALGEAWPPIAICFVQVLVGVGSGCTFQVSVNAIRTQVNKEENAVAIGARNVLRFFGGTWGTALFSCLMKVWLKQDLPKHLRSLAKSTFSKPKIDLYSPEDQNEIMTAYSITISKSWYVCFGIIFVCVLLCPVLKDQPTRKVDDEEARPSDSDTDNALCAHLGVTKVESGADCQSKGRSASPSEKSWQETGISDGTRG</sequence>
<reference evidence="8 9" key="2">
    <citation type="journal article" date="2021" name="Curr. Genet.">
        <title>Genetic response to nitrogen starvation in the aggressive Eucalyptus foliar pathogen Teratosphaeria destructans.</title>
        <authorList>
            <person name="Havenga M."/>
            <person name="Wingfield B.D."/>
            <person name="Wingfield M.J."/>
            <person name="Dreyer L.L."/>
            <person name="Roets F."/>
            <person name="Aylward J."/>
        </authorList>
    </citation>
    <scope>NUCLEOTIDE SEQUENCE [LARGE SCALE GENOMIC DNA]</scope>
    <source>
        <strain evidence="8">CMW44962</strain>
    </source>
</reference>
<feature type="transmembrane region" description="Helical" evidence="6">
    <location>
        <begin position="502"/>
        <end position="520"/>
    </location>
</feature>
<feature type="transmembrane region" description="Helical" evidence="6">
    <location>
        <begin position="336"/>
        <end position="358"/>
    </location>
</feature>
<feature type="transmembrane region" description="Helical" evidence="6">
    <location>
        <begin position="178"/>
        <end position="201"/>
    </location>
</feature>
<comment type="caution">
    <text evidence="8">The sequence shown here is derived from an EMBL/GenBank/DDBJ whole genome shotgun (WGS) entry which is preliminary data.</text>
</comment>
<evidence type="ECO:0000256" key="6">
    <source>
        <dbReference type="SAM" id="Phobius"/>
    </source>
</evidence>
<feature type="compositionally biased region" description="Polar residues" evidence="5">
    <location>
        <begin position="562"/>
        <end position="584"/>
    </location>
</feature>
<dbReference type="OrthoDB" id="10021397at2759"/>
<dbReference type="PANTHER" id="PTHR23501:SF78">
    <property type="entry name" value="MAJOR FACILITATOR SUPERFAMILY (MFS) PROFILE DOMAIN-CONTAINING PROTEIN-RELATED"/>
    <property type="match status" value="1"/>
</dbReference>